<dbReference type="AlphaFoldDB" id="A0A0C3PQA7"/>
<protein>
    <submittedName>
        <fullName evidence="2">Uncharacterized protein</fullName>
    </submittedName>
</protein>
<accession>A0A0C3PQA7</accession>
<feature type="compositionally biased region" description="Pro residues" evidence="1">
    <location>
        <begin position="120"/>
        <end position="137"/>
    </location>
</feature>
<feature type="non-terminal residue" evidence="2">
    <location>
        <position position="1"/>
    </location>
</feature>
<dbReference type="HOGENOM" id="CLU_083372_0_0_1"/>
<reference evidence="3" key="2">
    <citation type="submission" date="2015-01" db="EMBL/GenBank/DDBJ databases">
        <title>Evolutionary Origins and Diversification of the Mycorrhizal Mutualists.</title>
        <authorList>
            <consortium name="DOE Joint Genome Institute"/>
            <consortium name="Mycorrhizal Genomics Consortium"/>
            <person name="Kohler A."/>
            <person name="Kuo A."/>
            <person name="Nagy L.G."/>
            <person name="Floudas D."/>
            <person name="Copeland A."/>
            <person name="Barry K.W."/>
            <person name="Cichocki N."/>
            <person name="Veneault-Fourrey C."/>
            <person name="LaButti K."/>
            <person name="Lindquist E.A."/>
            <person name="Lipzen A."/>
            <person name="Lundell T."/>
            <person name="Morin E."/>
            <person name="Murat C."/>
            <person name="Riley R."/>
            <person name="Ohm R."/>
            <person name="Sun H."/>
            <person name="Tunlid A."/>
            <person name="Henrissat B."/>
            <person name="Grigoriev I.V."/>
            <person name="Hibbett D.S."/>
            <person name="Martin F."/>
        </authorList>
    </citation>
    <scope>NUCLEOTIDE SEQUENCE [LARGE SCALE GENOMIC DNA]</scope>
    <source>
        <strain evidence="3">Marx 270</strain>
    </source>
</reference>
<dbReference type="InParanoid" id="A0A0C3PQA7"/>
<reference evidence="2 3" key="1">
    <citation type="submission" date="2014-04" db="EMBL/GenBank/DDBJ databases">
        <authorList>
            <consortium name="DOE Joint Genome Institute"/>
            <person name="Kuo A."/>
            <person name="Kohler A."/>
            <person name="Costa M.D."/>
            <person name="Nagy L.G."/>
            <person name="Floudas D."/>
            <person name="Copeland A."/>
            <person name="Barry K.W."/>
            <person name="Cichocki N."/>
            <person name="Veneault-Fourrey C."/>
            <person name="LaButti K."/>
            <person name="Lindquist E.A."/>
            <person name="Lipzen A."/>
            <person name="Lundell T."/>
            <person name="Morin E."/>
            <person name="Murat C."/>
            <person name="Sun H."/>
            <person name="Tunlid A."/>
            <person name="Henrissat B."/>
            <person name="Grigoriev I.V."/>
            <person name="Hibbett D.S."/>
            <person name="Martin F."/>
            <person name="Nordberg H.P."/>
            <person name="Cantor M.N."/>
            <person name="Hua S.X."/>
        </authorList>
    </citation>
    <scope>NUCLEOTIDE SEQUENCE [LARGE SCALE GENOMIC DNA]</scope>
    <source>
        <strain evidence="2 3">Marx 270</strain>
    </source>
</reference>
<dbReference type="OrthoDB" id="2507336at2759"/>
<sequence length="211" mass="24061">IELVLEDLTRQNAEQRELLNALSETWHANNQRQHVELTSVARTTASEQAPYNVQGHLDESRKALAIEVRMLLGEVGKLREERRAIQHELGLLMMMKAKYFPGGDFCRDWQPPSMGGDPPSDVPRPPPSLPDDPPVPEDTPHPIHAGWRPVDQWSTRRIRKQRKAPPPQTEPDIPPQGYAQSWATWFRESQPLVPRPQSPGLFGPRSPRSFR</sequence>
<evidence type="ECO:0000256" key="1">
    <source>
        <dbReference type="SAM" id="MobiDB-lite"/>
    </source>
</evidence>
<name>A0A0C3PQA7_PISTI</name>
<dbReference type="STRING" id="870435.A0A0C3PQA7"/>
<dbReference type="Proteomes" id="UP000054217">
    <property type="component" value="Unassembled WGS sequence"/>
</dbReference>
<gene>
    <name evidence="2" type="ORF">M404DRAFT_127221</name>
</gene>
<organism evidence="2 3">
    <name type="scientific">Pisolithus tinctorius Marx 270</name>
    <dbReference type="NCBI Taxonomy" id="870435"/>
    <lineage>
        <taxon>Eukaryota</taxon>
        <taxon>Fungi</taxon>
        <taxon>Dikarya</taxon>
        <taxon>Basidiomycota</taxon>
        <taxon>Agaricomycotina</taxon>
        <taxon>Agaricomycetes</taxon>
        <taxon>Agaricomycetidae</taxon>
        <taxon>Boletales</taxon>
        <taxon>Sclerodermatineae</taxon>
        <taxon>Pisolithaceae</taxon>
        <taxon>Pisolithus</taxon>
    </lineage>
</organism>
<evidence type="ECO:0000313" key="2">
    <source>
        <dbReference type="EMBL" id="KIO11171.1"/>
    </source>
</evidence>
<dbReference type="EMBL" id="KN831950">
    <property type="protein sequence ID" value="KIO11171.1"/>
    <property type="molecule type" value="Genomic_DNA"/>
</dbReference>
<keyword evidence="3" id="KW-1185">Reference proteome</keyword>
<evidence type="ECO:0000313" key="3">
    <source>
        <dbReference type="Proteomes" id="UP000054217"/>
    </source>
</evidence>
<feature type="compositionally biased region" description="Pro residues" evidence="1">
    <location>
        <begin position="164"/>
        <end position="174"/>
    </location>
</feature>
<feature type="region of interest" description="Disordered" evidence="1">
    <location>
        <begin position="108"/>
        <end position="211"/>
    </location>
</feature>
<proteinExistence type="predicted"/>